<dbReference type="Pfam" id="PF00324">
    <property type="entry name" value="AA_permease"/>
    <property type="match status" value="1"/>
</dbReference>
<dbReference type="EMBL" id="CAIJEO010000013">
    <property type="protein sequence ID" value="CAD0100817.1"/>
    <property type="molecule type" value="Genomic_DNA"/>
</dbReference>
<evidence type="ECO:0000256" key="4">
    <source>
        <dbReference type="ARBA" id="ARBA00023136"/>
    </source>
</evidence>
<dbReference type="Proteomes" id="UP000714618">
    <property type="component" value="Unassembled WGS sequence"/>
</dbReference>
<name>A0A9N8KAQ6_9PEZI</name>
<evidence type="ECO:0000256" key="1">
    <source>
        <dbReference type="ARBA" id="ARBA00004141"/>
    </source>
</evidence>
<proteinExistence type="predicted"/>
<dbReference type="GO" id="GO:0015171">
    <property type="term" value="F:amino acid transmembrane transporter activity"/>
    <property type="evidence" value="ECO:0007669"/>
    <property type="project" value="TreeGrafter"/>
</dbReference>
<dbReference type="Gene3D" id="1.20.1740.10">
    <property type="entry name" value="Amino acid/polyamine transporter I"/>
    <property type="match status" value="1"/>
</dbReference>
<dbReference type="InterPro" id="IPR004841">
    <property type="entry name" value="AA-permease/SLC12A_dom"/>
</dbReference>
<comment type="caution">
    <text evidence="8">The sequence shown here is derived from an EMBL/GenBank/DDBJ whole genome shotgun (WGS) entry which is preliminary data.</text>
</comment>
<feature type="domain" description="Amino acid permease/ SLC12A" evidence="7">
    <location>
        <begin position="48"/>
        <end position="124"/>
    </location>
</feature>
<dbReference type="InterPro" id="IPR050524">
    <property type="entry name" value="APC_YAT"/>
</dbReference>
<keyword evidence="4 6" id="KW-0472">Membrane</keyword>
<dbReference type="PANTHER" id="PTHR43341">
    <property type="entry name" value="AMINO ACID PERMEASE"/>
    <property type="match status" value="1"/>
</dbReference>
<evidence type="ECO:0000256" key="3">
    <source>
        <dbReference type="ARBA" id="ARBA00022989"/>
    </source>
</evidence>
<evidence type="ECO:0000313" key="8">
    <source>
        <dbReference type="EMBL" id="CAD0100817.1"/>
    </source>
</evidence>
<sequence length="161" mass="17554">MPFWDKNEKTGDVISQAPSDPITRDSHDEGIVHDNADHLQRRLGNRQIQLIAIGGSIGTALFVSIGGGLVKGGPGSLLVAYAVYSAMLGFVNNCIAEMTILFPMEGGFIRLAGHFVDEAFGYDHSLWSPDIVLTMFPASWLAGTSSFMSMLPLQNTRRWLI</sequence>
<organism evidence="8 9">
    <name type="scientific">Aureobasidium mustum</name>
    <dbReference type="NCBI Taxonomy" id="2773714"/>
    <lineage>
        <taxon>Eukaryota</taxon>
        <taxon>Fungi</taxon>
        <taxon>Dikarya</taxon>
        <taxon>Ascomycota</taxon>
        <taxon>Pezizomycotina</taxon>
        <taxon>Dothideomycetes</taxon>
        <taxon>Dothideomycetidae</taxon>
        <taxon>Dothideales</taxon>
        <taxon>Saccotheciaceae</taxon>
        <taxon>Aureobasidium</taxon>
    </lineage>
</organism>
<evidence type="ECO:0000256" key="5">
    <source>
        <dbReference type="SAM" id="MobiDB-lite"/>
    </source>
</evidence>
<evidence type="ECO:0000256" key="2">
    <source>
        <dbReference type="ARBA" id="ARBA00022692"/>
    </source>
</evidence>
<keyword evidence="9" id="KW-1185">Reference proteome</keyword>
<comment type="subcellular location">
    <subcellularLocation>
        <location evidence="1">Membrane</location>
        <topology evidence="1">Multi-pass membrane protein</topology>
    </subcellularLocation>
</comment>
<keyword evidence="3 6" id="KW-1133">Transmembrane helix</keyword>
<feature type="transmembrane region" description="Helical" evidence="6">
    <location>
        <begin position="76"/>
        <end position="95"/>
    </location>
</feature>
<feature type="region of interest" description="Disordered" evidence="5">
    <location>
        <begin position="1"/>
        <end position="28"/>
    </location>
</feature>
<feature type="compositionally biased region" description="Basic and acidic residues" evidence="5">
    <location>
        <begin position="1"/>
        <end position="11"/>
    </location>
</feature>
<evidence type="ECO:0000256" key="6">
    <source>
        <dbReference type="SAM" id="Phobius"/>
    </source>
</evidence>
<gene>
    <name evidence="8" type="ORF">AWRI4233_LOCUS9642</name>
</gene>
<dbReference type="PANTHER" id="PTHR43341:SF6">
    <property type="entry name" value="AMINO ACID TRANSPORTER (EUROFUNG)"/>
    <property type="match status" value="1"/>
</dbReference>
<keyword evidence="2 6" id="KW-0812">Transmembrane</keyword>
<evidence type="ECO:0000313" key="9">
    <source>
        <dbReference type="Proteomes" id="UP000714618"/>
    </source>
</evidence>
<dbReference type="OrthoDB" id="3942904at2759"/>
<reference evidence="8" key="1">
    <citation type="submission" date="2020-06" db="EMBL/GenBank/DDBJ databases">
        <authorList>
            <person name="Onetto C."/>
        </authorList>
    </citation>
    <scope>NUCLEOTIDE SEQUENCE</scope>
</reference>
<dbReference type="GO" id="GO:0016020">
    <property type="term" value="C:membrane"/>
    <property type="evidence" value="ECO:0007669"/>
    <property type="project" value="UniProtKB-SubCell"/>
</dbReference>
<evidence type="ECO:0000259" key="7">
    <source>
        <dbReference type="Pfam" id="PF00324"/>
    </source>
</evidence>
<dbReference type="AlphaFoldDB" id="A0A9N8KAQ6"/>
<feature type="transmembrane region" description="Helical" evidence="6">
    <location>
        <begin position="50"/>
        <end position="70"/>
    </location>
</feature>
<accession>A0A9N8KAQ6</accession>
<protein>
    <recommendedName>
        <fullName evidence="7">Amino acid permease/ SLC12A domain-containing protein</fullName>
    </recommendedName>
</protein>